<evidence type="ECO:0000256" key="3">
    <source>
        <dbReference type="ARBA" id="ARBA00022692"/>
    </source>
</evidence>
<feature type="transmembrane region" description="Helical" evidence="6">
    <location>
        <begin position="174"/>
        <end position="196"/>
    </location>
</feature>
<keyword evidence="5 6" id="KW-0472">Membrane</keyword>
<sequence length="487" mass="54542">MSNEAKVSSVKLNFVMNFILTLSGIIFPLITFPYASRILLPVGTGKVAFVTSVVSYFTMIGMLGIPTYGIRACAKVRDDKEKLSKTVQELMIINFIMMTVALFFYILAFNFVPRFAEDKGLFMLNIAVLVLNLIGCDWLYKGLEQYQYITKRSVLFKVIAVILMFLFVKEQGDYIAYAIITILASVGSYIFNFVNLRTLIKIQPYDNLDIKQHIRPTLTFFMMTVATTIYTSLDSVMLGFMLGDESVGYYNAAINIKNVLVSLVTSLGVVLLPRLSVYIQQQKQEEFKALTSKALTFVIFSSLPLTIFFIYFADWAVYFLSGMSYTGAIVPMQTVMPTLLFIGLSNLFGIQMLVPMNKETVVVKSVFIGAVVNLVLNSIFIPILGVVGAALGTLVAEFFVTSYQAFILKDILKEINRQIEFYKFLLAAIVASVPVILLANLHSNNSYFINLAISAILYGSIYCLLLLLLRESNSLDILKSLQNKRGN</sequence>
<keyword evidence="3 6" id="KW-0812">Transmembrane</keyword>
<feature type="transmembrane region" description="Helical" evidence="6">
    <location>
        <begin position="47"/>
        <end position="69"/>
    </location>
</feature>
<accession>A0A4Q8L1F7</accession>
<dbReference type="OrthoDB" id="9815702at2"/>
<keyword evidence="4 6" id="KW-1133">Transmembrane helix</keyword>
<evidence type="ECO:0000313" key="8">
    <source>
        <dbReference type="Proteomes" id="UP000291525"/>
    </source>
</evidence>
<dbReference type="Pfam" id="PF01943">
    <property type="entry name" value="Polysacc_synt"/>
    <property type="match status" value="1"/>
</dbReference>
<dbReference type="Proteomes" id="UP000291525">
    <property type="component" value="Unassembled WGS sequence"/>
</dbReference>
<feature type="transmembrane region" description="Helical" evidence="6">
    <location>
        <begin position="90"/>
        <end position="109"/>
    </location>
</feature>
<feature type="transmembrane region" description="Helical" evidence="6">
    <location>
        <begin position="387"/>
        <end position="408"/>
    </location>
</feature>
<comment type="subcellular location">
    <subcellularLocation>
        <location evidence="1">Cell membrane</location>
        <topology evidence="1">Multi-pass membrane protein</topology>
    </subcellularLocation>
</comment>
<proteinExistence type="predicted"/>
<dbReference type="InterPro" id="IPR050833">
    <property type="entry name" value="Poly_Biosynth_Transport"/>
</dbReference>
<evidence type="ECO:0000256" key="4">
    <source>
        <dbReference type="ARBA" id="ARBA00022989"/>
    </source>
</evidence>
<dbReference type="AlphaFoldDB" id="A0A4Q8L1F7"/>
<organism evidence="7 8">
    <name type="scientific">Streptococcus parasuis</name>
    <dbReference type="NCBI Taxonomy" id="1501662"/>
    <lineage>
        <taxon>Bacteria</taxon>
        <taxon>Bacillati</taxon>
        <taxon>Bacillota</taxon>
        <taxon>Bacilli</taxon>
        <taxon>Lactobacillales</taxon>
        <taxon>Streptococcaceae</taxon>
        <taxon>Streptococcus</taxon>
    </lineage>
</organism>
<feature type="transmembrane region" description="Helical" evidence="6">
    <location>
        <begin position="420"/>
        <end position="441"/>
    </location>
</feature>
<evidence type="ECO:0000313" key="7">
    <source>
        <dbReference type="EMBL" id="TAA11755.1"/>
    </source>
</evidence>
<feature type="transmembrane region" description="Helical" evidence="6">
    <location>
        <begin position="294"/>
        <end position="313"/>
    </location>
</feature>
<dbReference type="RefSeq" id="WP_024382924.1">
    <property type="nucleotide sequence ID" value="NZ_SHGT01000036.1"/>
</dbReference>
<feature type="transmembrane region" description="Helical" evidence="6">
    <location>
        <begin position="152"/>
        <end position="168"/>
    </location>
</feature>
<keyword evidence="2" id="KW-1003">Cell membrane</keyword>
<gene>
    <name evidence="7" type="ORF">EXW74_06600</name>
</gene>
<dbReference type="InterPro" id="IPR002797">
    <property type="entry name" value="Polysacc_synth"/>
</dbReference>
<dbReference type="PANTHER" id="PTHR30250">
    <property type="entry name" value="PST FAMILY PREDICTED COLANIC ACID TRANSPORTER"/>
    <property type="match status" value="1"/>
</dbReference>
<evidence type="ECO:0000256" key="5">
    <source>
        <dbReference type="ARBA" id="ARBA00023136"/>
    </source>
</evidence>
<feature type="transmembrane region" description="Helical" evidence="6">
    <location>
        <begin position="254"/>
        <end position="273"/>
    </location>
</feature>
<evidence type="ECO:0000256" key="2">
    <source>
        <dbReference type="ARBA" id="ARBA00022475"/>
    </source>
</evidence>
<protein>
    <submittedName>
        <fullName evidence="7">Flippase</fullName>
    </submittedName>
</protein>
<reference evidence="7 8" key="1">
    <citation type="submission" date="2019-02" db="EMBL/GenBank/DDBJ databases">
        <title>First genome of the species Streptococcus parasuis.</title>
        <authorList>
            <person name="Stevens M.J.A."/>
            <person name="Stephan R."/>
        </authorList>
    </citation>
    <scope>NUCLEOTIDE SEQUENCE [LARGE SCALE GENOMIC DNA]</scope>
    <source>
        <strain evidence="7 8">4253</strain>
    </source>
</reference>
<dbReference type="GO" id="GO:0005886">
    <property type="term" value="C:plasma membrane"/>
    <property type="evidence" value="ECO:0007669"/>
    <property type="project" value="UniProtKB-SubCell"/>
</dbReference>
<feature type="transmembrane region" description="Helical" evidence="6">
    <location>
        <begin position="361"/>
        <end position="381"/>
    </location>
</feature>
<feature type="transmembrane region" description="Helical" evidence="6">
    <location>
        <begin position="12"/>
        <end position="35"/>
    </location>
</feature>
<feature type="transmembrane region" description="Helical" evidence="6">
    <location>
        <begin position="217"/>
        <end position="242"/>
    </location>
</feature>
<evidence type="ECO:0000256" key="1">
    <source>
        <dbReference type="ARBA" id="ARBA00004651"/>
    </source>
</evidence>
<comment type="caution">
    <text evidence="7">The sequence shown here is derived from an EMBL/GenBank/DDBJ whole genome shotgun (WGS) entry which is preliminary data.</text>
</comment>
<name>A0A4Q8L1F7_9STRE</name>
<dbReference type="EMBL" id="SHGT01000036">
    <property type="protein sequence ID" value="TAA11755.1"/>
    <property type="molecule type" value="Genomic_DNA"/>
</dbReference>
<feature type="transmembrane region" description="Helical" evidence="6">
    <location>
        <begin position="121"/>
        <end position="140"/>
    </location>
</feature>
<feature type="transmembrane region" description="Helical" evidence="6">
    <location>
        <begin position="447"/>
        <end position="469"/>
    </location>
</feature>
<dbReference type="CDD" id="cd13128">
    <property type="entry name" value="MATE_Wzx_like"/>
    <property type="match status" value="1"/>
</dbReference>
<evidence type="ECO:0000256" key="6">
    <source>
        <dbReference type="SAM" id="Phobius"/>
    </source>
</evidence>
<dbReference type="PANTHER" id="PTHR30250:SF11">
    <property type="entry name" value="O-ANTIGEN TRANSPORTER-RELATED"/>
    <property type="match status" value="1"/>
</dbReference>
<feature type="transmembrane region" description="Helical" evidence="6">
    <location>
        <begin position="325"/>
        <end position="349"/>
    </location>
</feature>